<dbReference type="EMBL" id="MHCS01000013">
    <property type="protein sequence ID" value="OGY26706.1"/>
    <property type="molecule type" value="Genomic_DNA"/>
</dbReference>
<evidence type="ECO:0000313" key="3">
    <source>
        <dbReference type="Proteomes" id="UP000176389"/>
    </source>
</evidence>
<evidence type="ECO:0000256" key="1">
    <source>
        <dbReference type="SAM" id="MobiDB-lite"/>
    </source>
</evidence>
<organism evidence="2 3">
    <name type="scientific">Candidatus Woykebacteria bacterium RBG_16_43_9</name>
    <dbReference type="NCBI Taxonomy" id="1802596"/>
    <lineage>
        <taxon>Bacteria</taxon>
        <taxon>Candidatus Woykeibacteriota</taxon>
    </lineage>
</organism>
<protein>
    <submittedName>
        <fullName evidence="2">Uncharacterized protein</fullName>
    </submittedName>
</protein>
<feature type="region of interest" description="Disordered" evidence="1">
    <location>
        <begin position="1"/>
        <end position="49"/>
    </location>
</feature>
<comment type="caution">
    <text evidence="2">The sequence shown here is derived from an EMBL/GenBank/DDBJ whole genome shotgun (WGS) entry which is preliminary data.</text>
</comment>
<dbReference type="AlphaFoldDB" id="A0A1G1WG76"/>
<sequence>MQEATTSISYANYSPPDVGVKGRQKEGFKGRNFGDQRADQQGGEPIRRRRILWETTQAWNGGVAE</sequence>
<dbReference type="STRING" id="1802596.A2Z11_04280"/>
<accession>A0A1G1WG76</accession>
<feature type="compositionally biased region" description="Polar residues" evidence="1">
    <location>
        <begin position="1"/>
        <end position="12"/>
    </location>
</feature>
<gene>
    <name evidence="2" type="ORF">A2Z11_04280</name>
</gene>
<evidence type="ECO:0000313" key="2">
    <source>
        <dbReference type="EMBL" id="OGY26706.1"/>
    </source>
</evidence>
<dbReference type="Proteomes" id="UP000176389">
    <property type="component" value="Unassembled WGS sequence"/>
</dbReference>
<feature type="compositionally biased region" description="Basic and acidic residues" evidence="1">
    <location>
        <begin position="23"/>
        <end position="38"/>
    </location>
</feature>
<reference evidence="2 3" key="1">
    <citation type="journal article" date="2016" name="Nat. Commun.">
        <title>Thousands of microbial genomes shed light on interconnected biogeochemical processes in an aquifer system.</title>
        <authorList>
            <person name="Anantharaman K."/>
            <person name="Brown C.T."/>
            <person name="Hug L.A."/>
            <person name="Sharon I."/>
            <person name="Castelle C.J."/>
            <person name="Probst A.J."/>
            <person name="Thomas B.C."/>
            <person name="Singh A."/>
            <person name="Wilkins M.J."/>
            <person name="Karaoz U."/>
            <person name="Brodie E.L."/>
            <person name="Williams K.H."/>
            <person name="Hubbard S.S."/>
            <person name="Banfield J.F."/>
        </authorList>
    </citation>
    <scope>NUCLEOTIDE SEQUENCE [LARGE SCALE GENOMIC DNA]</scope>
</reference>
<proteinExistence type="predicted"/>
<name>A0A1G1WG76_9BACT</name>